<dbReference type="PANTHER" id="PTHR47843:SF2">
    <property type="entry name" value="BTB DOMAIN-CONTAINING PROTEIN"/>
    <property type="match status" value="1"/>
</dbReference>
<dbReference type="InterPro" id="IPR011333">
    <property type="entry name" value="SKP1/BTB/POZ_sf"/>
</dbReference>
<dbReference type="Gene3D" id="3.30.710.10">
    <property type="entry name" value="Potassium Channel Kv1.1, Chain A"/>
    <property type="match status" value="1"/>
</dbReference>
<dbReference type="OMA" id="DIHCRID"/>
<dbReference type="STRING" id="105696.A0A1Y2M8J9"/>
<gene>
    <name evidence="1" type="ORF">B5807_03575</name>
</gene>
<protein>
    <recommendedName>
        <fullName evidence="3">BTB domain-containing protein</fullName>
    </recommendedName>
</protein>
<name>A0A1Y2M8J9_EPING</name>
<dbReference type="PANTHER" id="PTHR47843">
    <property type="entry name" value="BTB DOMAIN-CONTAINING PROTEIN-RELATED"/>
    <property type="match status" value="1"/>
</dbReference>
<evidence type="ECO:0000313" key="1">
    <source>
        <dbReference type="EMBL" id="OSS51538.1"/>
    </source>
</evidence>
<reference evidence="1 2" key="1">
    <citation type="journal article" date="2017" name="Genome Announc.">
        <title>Genome sequence of the saprophytic ascomycete Epicoccum nigrum ICMP 19927 strain isolated from New Zealand.</title>
        <authorList>
            <person name="Fokin M."/>
            <person name="Fleetwood D."/>
            <person name="Weir B.S."/>
            <person name="Villas-Boas S.G."/>
        </authorList>
    </citation>
    <scope>NUCLEOTIDE SEQUENCE [LARGE SCALE GENOMIC DNA]</scope>
    <source>
        <strain evidence="1 2">ICMP 19927</strain>
    </source>
</reference>
<evidence type="ECO:0008006" key="3">
    <source>
        <dbReference type="Google" id="ProtNLM"/>
    </source>
</evidence>
<dbReference type="AlphaFoldDB" id="A0A1Y2M8J9"/>
<accession>A0A1Y2M8J9</accession>
<dbReference type="SUPFAM" id="SSF54695">
    <property type="entry name" value="POZ domain"/>
    <property type="match status" value="1"/>
</dbReference>
<evidence type="ECO:0000313" key="2">
    <source>
        <dbReference type="Proteomes" id="UP000193240"/>
    </source>
</evidence>
<dbReference type="Proteomes" id="UP000193240">
    <property type="component" value="Unassembled WGS sequence"/>
</dbReference>
<dbReference type="EMBL" id="KZ107840">
    <property type="protein sequence ID" value="OSS51538.1"/>
    <property type="molecule type" value="Genomic_DNA"/>
</dbReference>
<dbReference type="InParanoid" id="A0A1Y2M8J9"/>
<sequence length="202" mass="23198">MAGETKNAAKKNAPRISAQDSSFATVLVGSEKKRFIVHQDLLTCHSEFFRAALMGKFKEADEKIVPLPEDDEVIFGVEEGQDEQDNEDDEAEEGELELDNLINLHVFANKYGVERLKKNTLNGLFMLLKQTHVDIHCRIDVQDWAKIGIRRYPSPFLVSVLERFTKCANGEFVVMDYLILCDYHEHKDEDERKSCPYKDVVM</sequence>
<keyword evidence="2" id="KW-1185">Reference proteome</keyword>
<organism evidence="1 2">
    <name type="scientific">Epicoccum nigrum</name>
    <name type="common">Soil fungus</name>
    <name type="synonym">Epicoccum purpurascens</name>
    <dbReference type="NCBI Taxonomy" id="105696"/>
    <lineage>
        <taxon>Eukaryota</taxon>
        <taxon>Fungi</taxon>
        <taxon>Dikarya</taxon>
        <taxon>Ascomycota</taxon>
        <taxon>Pezizomycotina</taxon>
        <taxon>Dothideomycetes</taxon>
        <taxon>Pleosporomycetidae</taxon>
        <taxon>Pleosporales</taxon>
        <taxon>Pleosporineae</taxon>
        <taxon>Didymellaceae</taxon>
        <taxon>Epicoccum</taxon>
    </lineage>
</organism>
<proteinExistence type="predicted"/>